<comment type="caution">
    <text evidence="1">The sequence shown here is derived from an EMBL/GenBank/DDBJ whole genome shotgun (WGS) entry which is preliminary data.</text>
</comment>
<dbReference type="AlphaFoldDB" id="A0A2N5J3B4"/>
<protein>
    <submittedName>
        <fullName evidence="1">Uncharacterized protein</fullName>
    </submittedName>
</protein>
<gene>
    <name evidence="1" type="ORF">Uis4E_1215</name>
</gene>
<sequence>MIHPHLQTQGNAERNAEDRTPVVLLTGADRLSLDAVAFSLADSLPRVCTITYDVRPNDAAESGLDIIRNIARPQVSGVVFGESDSFGLEECCMSCTVKHDIGRTLESLHGKADAFLISLPVGLEATPVAQYLADSFSLNEWGGSMFVGAIANAVGLDEFEERFFDDDRLCLYGLGAEDGIYDERSTGAVVSRLIREATCVLELPVVGAGCLARHLDADGECRCRDIIRAIAKHDALVHEDARDIGLGDLMHHVRHGERVQMR</sequence>
<evidence type="ECO:0000313" key="1">
    <source>
        <dbReference type="EMBL" id="PLS28673.1"/>
    </source>
</evidence>
<name>A0A2N5J3B4_9BIFI</name>
<dbReference type="EMBL" id="NMWT01000015">
    <property type="protein sequence ID" value="PLS28673.1"/>
    <property type="molecule type" value="Genomic_DNA"/>
</dbReference>
<proteinExistence type="predicted"/>
<reference evidence="1 2" key="1">
    <citation type="submission" date="2017-07" db="EMBL/GenBank/DDBJ databases">
        <title>Bifidobacterium novel species.</title>
        <authorList>
            <person name="Lugli G.A."/>
            <person name="Milani C."/>
            <person name="Duranti S."/>
            <person name="Mangifesta M."/>
        </authorList>
    </citation>
    <scope>NUCLEOTIDE SEQUENCE [LARGE SCALE GENOMIC DNA]</scope>
    <source>
        <strain evidence="1 2">77</strain>
    </source>
</reference>
<dbReference type="OrthoDB" id="3232157at2"/>
<evidence type="ECO:0000313" key="2">
    <source>
        <dbReference type="Proteomes" id="UP000235034"/>
    </source>
</evidence>
<keyword evidence="2" id="KW-1185">Reference proteome</keyword>
<accession>A0A2N5J3B4</accession>
<dbReference type="RefSeq" id="WP_101622348.1">
    <property type="nucleotide sequence ID" value="NZ_NMWT01000015.1"/>
</dbReference>
<dbReference type="Proteomes" id="UP000235034">
    <property type="component" value="Unassembled WGS sequence"/>
</dbReference>
<organism evidence="1 2">
    <name type="scientific">Bifidobacterium parmae</name>
    <dbReference type="NCBI Taxonomy" id="361854"/>
    <lineage>
        <taxon>Bacteria</taxon>
        <taxon>Bacillati</taxon>
        <taxon>Actinomycetota</taxon>
        <taxon>Actinomycetes</taxon>
        <taxon>Bifidobacteriales</taxon>
        <taxon>Bifidobacteriaceae</taxon>
        <taxon>Bifidobacterium</taxon>
    </lineage>
</organism>